<comment type="caution">
    <text evidence="1">The sequence shown here is derived from an EMBL/GenBank/DDBJ whole genome shotgun (WGS) entry which is preliminary data.</text>
</comment>
<accession>A0AAP3SJ37</accession>
<dbReference type="EMBL" id="JAQNVG010000049">
    <property type="protein sequence ID" value="MDC2238422.1"/>
    <property type="molecule type" value="Genomic_DNA"/>
</dbReference>
<name>A0AAP3SJ37_BACT4</name>
<organism evidence="1 2">
    <name type="scientific">Bacteroides thetaiotaomicron</name>
    <dbReference type="NCBI Taxonomy" id="818"/>
    <lineage>
        <taxon>Bacteria</taxon>
        <taxon>Pseudomonadati</taxon>
        <taxon>Bacteroidota</taxon>
        <taxon>Bacteroidia</taxon>
        <taxon>Bacteroidales</taxon>
        <taxon>Bacteroidaceae</taxon>
        <taxon>Bacteroides</taxon>
    </lineage>
</organism>
<evidence type="ECO:0000313" key="1">
    <source>
        <dbReference type="EMBL" id="MDC2238422.1"/>
    </source>
</evidence>
<dbReference type="Proteomes" id="UP001217776">
    <property type="component" value="Unassembled WGS sequence"/>
</dbReference>
<protein>
    <submittedName>
        <fullName evidence="1">Uncharacterized protein</fullName>
    </submittedName>
</protein>
<dbReference type="RefSeq" id="WP_229119307.1">
    <property type="nucleotide sequence ID" value="NZ_CP103075.1"/>
</dbReference>
<proteinExistence type="predicted"/>
<reference evidence="1" key="1">
    <citation type="submission" date="2022-10" db="EMBL/GenBank/DDBJ databases">
        <title>Human gut microbiome strain richness.</title>
        <authorList>
            <person name="Chen-Liaw A."/>
        </authorList>
    </citation>
    <scope>NUCLEOTIDE SEQUENCE</scope>
    <source>
        <strain evidence="1">1001283st1_A3_1001283B150304_161114</strain>
    </source>
</reference>
<sequence length="88" mass="10125">MTLHTRKTWQVPLRHNSYQAARKRIGELREEKVSCKRVMICKKGCSQKRKYKWVFLKGGCRTGGICIGSAWRFKVKKAIAPTGLSVIM</sequence>
<gene>
    <name evidence="1" type="ORF">PO127_22000</name>
</gene>
<evidence type="ECO:0000313" key="2">
    <source>
        <dbReference type="Proteomes" id="UP001217776"/>
    </source>
</evidence>
<dbReference type="AlphaFoldDB" id="A0AAP3SJ37"/>